<feature type="transmembrane region" description="Helical" evidence="1">
    <location>
        <begin position="107"/>
        <end position="131"/>
    </location>
</feature>
<keyword evidence="1" id="KW-1133">Transmembrane helix</keyword>
<gene>
    <name evidence="2" type="ORF">DYE49_04195</name>
</gene>
<evidence type="ECO:0000313" key="3">
    <source>
        <dbReference type="Proteomes" id="UP000593591"/>
    </source>
</evidence>
<reference evidence="2 3" key="1">
    <citation type="submission" date="2018-08" db="EMBL/GenBank/DDBJ databases">
        <title>The first complete genome of Treponema rectale (CHPAT), a commensal spirochete of the bovine rectum.</title>
        <authorList>
            <person name="Staton G.J."/>
            <person name="Clegg S.R."/>
            <person name="Carter S.D."/>
            <person name="Radford A.D."/>
            <person name="Darby A."/>
            <person name="Hall N."/>
            <person name="Birtles R.J."/>
            <person name="Evans N.J."/>
        </authorList>
    </citation>
    <scope>NUCLEOTIDE SEQUENCE [LARGE SCALE GENOMIC DNA]</scope>
    <source>
        <strain evidence="2 3">CHPA</strain>
    </source>
</reference>
<evidence type="ECO:0000313" key="2">
    <source>
        <dbReference type="EMBL" id="QOS39705.1"/>
    </source>
</evidence>
<sequence>MEYSQEQYKKDQKRFGLMASLPIVVAITHLLFTVIYMSIVTAHQDGTYGNVFLLGEMFATSSFGAILIGQGGSETAIRSLPAMLGVVLGLAMIFLSTSAVKGKKLPYYISFGVYLFDSVMIIPAMLCSIFLTGSGIHYMVVDYSITILLHLIFIGLFLYGVRIIKRMEDYEVKLALQANTIHITKGDTL</sequence>
<name>A0A7M1XL05_9SPIR</name>
<organism evidence="2 3">
    <name type="scientific">Treponema rectale</name>
    <dbReference type="NCBI Taxonomy" id="744512"/>
    <lineage>
        <taxon>Bacteria</taxon>
        <taxon>Pseudomonadati</taxon>
        <taxon>Spirochaetota</taxon>
        <taxon>Spirochaetia</taxon>
        <taxon>Spirochaetales</taxon>
        <taxon>Treponemataceae</taxon>
        <taxon>Treponema</taxon>
    </lineage>
</organism>
<feature type="transmembrane region" description="Helical" evidence="1">
    <location>
        <begin position="15"/>
        <end position="39"/>
    </location>
</feature>
<feature type="transmembrane region" description="Helical" evidence="1">
    <location>
        <begin position="143"/>
        <end position="161"/>
    </location>
</feature>
<keyword evidence="1" id="KW-0472">Membrane</keyword>
<dbReference type="Proteomes" id="UP000593591">
    <property type="component" value="Chromosome"/>
</dbReference>
<proteinExistence type="predicted"/>
<accession>A0A7M1XL05</accession>
<protein>
    <submittedName>
        <fullName evidence="2">Uncharacterized protein</fullName>
    </submittedName>
</protein>
<dbReference type="KEGG" id="trc:DYE49_04195"/>
<dbReference type="EMBL" id="CP031517">
    <property type="protein sequence ID" value="QOS39705.1"/>
    <property type="molecule type" value="Genomic_DNA"/>
</dbReference>
<keyword evidence="1" id="KW-0812">Transmembrane</keyword>
<feature type="transmembrane region" description="Helical" evidence="1">
    <location>
        <begin position="51"/>
        <end position="70"/>
    </location>
</feature>
<feature type="transmembrane region" description="Helical" evidence="1">
    <location>
        <begin position="76"/>
        <end position="95"/>
    </location>
</feature>
<evidence type="ECO:0000256" key="1">
    <source>
        <dbReference type="SAM" id="Phobius"/>
    </source>
</evidence>
<dbReference type="AlphaFoldDB" id="A0A7M1XL05"/>